<dbReference type="Proteomes" id="UP000790709">
    <property type="component" value="Unassembled WGS sequence"/>
</dbReference>
<proteinExistence type="predicted"/>
<sequence length="158" mass="17824">MPQLSPLEHSLLRSGFQVVDQNADILALPKDYKPQLPAAVANLRSAAAKTPSSDYVSVGDNTIYTGGEDTLTALRFYFTDKECYNLVGMQIGYPNNVWTKIMGKETQYTENWNRQDGEKITFTSSMLLRLLVLNIADTDFVHSVVTDRRWTCDPRQAQ</sequence>
<name>A0ACB8B9C4_9AGAM</name>
<evidence type="ECO:0000313" key="1">
    <source>
        <dbReference type="EMBL" id="KAH7921518.1"/>
    </source>
</evidence>
<accession>A0ACB8B9C4</accession>
<evidence type="ECO:0000313" key="2">
    <source>
        <dbReference type="Proteomes" id="UP000790709"/>
    </source>
</evidence>
<gene>
    <name evidence="1" type="ORF">BV22DRAFT_727252</name>
</gene>
<organism evidence="1 2">
    <name type="scientific">Leucogyrophana mollusca</name>
    <dbReference type="NCBI Taxonomy" id="85980"/>
    <lineage>
        <taxon>Eukaryota</taxon>
        <taxon>Fungi</taxon>
        <taxon>Dikarya</taxon>
        <taxon>Basidiomycota</taxon>
        <taxon>Agaricomycotina</taxon>
        <taxon>Agaricomycetes</taxon>
        <taxon>Agaricomycetidae</taxon>
        <taxon>Boletales</taxon>
        <taxon>Boletales incertae sedis</taxon>
        <taxon>Leucogyrophana</taxon>
    </lineage>
</organism>
<reference evidence="1" key="1">
    <citation type="journal article" date="2021" name="New Phytol.">
        <title>Evolutionary innovations through gain and loss of genes in the ectomycorrhizal Boletales.</title>
        <authorList>
            <person name="Wu G."/>
            <person name="Miyauchi S."/>
            <person name="Morin E."/>
            <person name="Kuo A."/>
            <person name="Drula E."/>
            <person name="Varga T."/>
            <person name="Kohler A."/>
            <person name="Feng B."/>
            <person name="Cao Y."/>
            <person name="Lipzen A."/>
            <person name="Daum C."/>
            <person name="Hundley H."/>
            <person name="Pangilinan J."/>
            <person name="Johnson J."/>
            <person name="Barry K."/>
            <person name="LaButti K."/>
            <person name="Ng V."/>
            <person name="Ahrendt S."/>
            <person name="Min B."/>
            <person name="Choi I.G."/>
            <person name="Park H."/>
            <person name="Plett J.M."/>
            <person name="Magnuson J."/>
            <person name="Spatafora J.W."/>
            <person name="Nagy L.G."/>
            <person name="Henrissat B."/>
            <person name="Grigoriev I.V."/>
            <person name="Yang Z.L."/>
            <person name="Xu J."/>
            <person name="Martin F.M."/>
        </authorList>
    </citation>
    <scope>NUCLEOTIDE SEQUENCE</scope>
    <source>
        <strain evidence="1">KUC20120723A-06</strain>
    </source>
</reference>
<dbReference type="EMBL" id="MU266523">
    <property type="protein sequence ID" value="KAH7921518.1"/>
    <property type="molecule type" value="Genomic_DNA"/>
</dbReference>
<keyword evidence="2" id="KW-1185">Reference proteome</keyword>
<comment type="caution">
    <text evidence="1">The sequence shown here is derived from an EMBL/GenBank/DDBJ whole genome shotgun (WGS) entry which is preliminary data.</text>
</comment>
<protein>
    <submittedName>
        <fullName evidence="1">Uncharacterized protein</fullName>
    </submittedName>
</protein>